<dbReference type="GO" id="GO:0005829">
    <property type="term" value="C:cytosol"/>
    <property type="evidence" value="ECO:0007669"/>
    <property type="project" value="TreeGrafter"/>
</dbReference>
<dbReference type="InterPro" id="IPR050397">
    <property type="entry name" value="Env_Response_Regulators"/>
</dbReference>
<dbReference type="InterPro" id="IPR018488">
    <property type="entry name" value="cNMP-bd_CS"/>
</dbReference>
<evidence type="ECO:0000313" key="3">
    <source>
        <dbReference type="Proteomes" id="UP000050509"/>
    </source>
</evidence>
<dbReference type="PROSITE" id="PS00889">
    <property type="entry name" value="CNMP_BINDING_2"/>
    <property type="match status" value="1"/>
</dbReference>
<dbReference type="PANTHER" id="PTHR24567">
    <property type="entry name" value="CRP FAMILY TRANSCRIPTIONAL REGULATORY PROTEIN"/>
    <property type="match status" value="1"/>
</dbReference>
<dbReference type="GO" id="GO:0016787">
    <property type="term" value="F:hydrolase activity"/>
    <property type="evidence" value="ECO:0007669"/>
    <property type="project" value="UniProtKB-ARBA"/>
</dbReference>
<accession>A0A0P9H2F7</accession>
<dbReference type="AlphaFoldDB" id="A0A0P9H2F7"/>
<comment type="caution">
    <text evidence="2">The sequence shown here is derived from an EMBL/GenBank/DDBJ whole genome shotgun (WGS) entry which is preliminary data.</text>
</comment>
<name>A0A0P9H2F7_9CHLR</name>
<dbReference type="Pfam" id="PF24179">
    <property type="entry name" value="NTE_Ploop"/>
    <property type="match status" value="1"/>
</dbReference>
<dbReference type="EMBL" id="LJCR01002832">
    <property type="protein sequence ID" value="KPV48223.1"/>
    <property type="molecule type" value="Genomic_DNA"/>
</dbReference>
<dbReference type="SUPFAM" id="SSF51206">
    <property type="entry name" value="cAMP-binding domain-like"/>
    <property type="match status" value="1"/>
</dbReference>
<dbReference type="SMART" id="SM00100">
    <property type="entry name" value="cNMP"/>
    <property type="match status" value="1"/>
</dbReference>
<dbReference type="Gene3D" id="2.60.120.10">
    <property type="entry name" value="Jelly Rolls"/>
    <property type="match status" value="1"/>
</dbReference>
<feature type="non-terminal residue" evidence="2">
    <location>
        <position position="273"/>
    </location>
</feature>
<sequence length="273" mass="29511">PPTIAAQMLAHELFRELDDATRAALLAELELIELPAHAQLFAEGAPGDALYIVAGGRLRVLRGAHTIRELGRGEYVGEFALLTGEPRSATVEAARDSNAVRLSQALFERVLQRDPHAMAQLARGIIQRVRTVERSGPPGASVSAFVALPASTNVPLSEFCRQLAAALNAIGPTLHLGSAACDRLFGRAGAAQLPDEHDENSALVGWLAEQEARYRFLVLETDHEWTAWTRRCLRQADRLLIVGRAGDHPAPGAVERARAIKPSIPLLGFHCIP</sequence>
<dbReference type="Pfam" id="PF00027">
    <property type="entry name" value="cNMP_binding"/>
    <property type="match status" value="1"/>
</dbReference>
<organism evidence="2 3">
    <name type="scientific">Kouleothrix aurantiaca</name>
    <dbReference type="NCBI Taxonomy" id="186479"/>
    <lineage>
        <taxon>Bacteria</taxon>
        <taxon>Bacillati</taxon>
        <taxon>Chloroflexota</taxon>
        <taxon>Chloroflexia</taxon>
        <taxon>Chloroflexales</taxon>
        <taxon>Roseiflexineae</taxon>
        <taxon>Roseiflexaceae</taxon>
        <taxon>Kouleothrix</taxon>
    </lineage>
</organism>
<feature type="domain" description="Cyclic nucleotide-binding" evidence="1">
    <location>
        <begin position="13"/>
        <end position="128"/>
    </location>
</feature>
<dbReference type="GO" id="GO:0003700">
    <property type="term" value="F:DNA-binding transcription factor activity"/>
    <property type="evidence" value="ECO:0007669"/>
    <property type="project" value="TreeGrafter"/>
</dbReference>
<dbReference type="PROSITE" id="PS50042">
    <property type="entry name" value="CNMP_BINDING_3"/>
    <property type="match status" value="1"/>
</dbReference>
<feature type="non-terminal residue" evidence="2">
    <location>
        <position position="1"/>
    </location>
</feature>
<evidence type="ECO:0000313" key="2">
    <source>
        <dbReference type="EMBL" id="KPV48223.1"/>
    </source>
</evidence>
<gene>
    <name evidence="2" type="ORF">SE17_39230</name>
</gene>
<dbReference type="Proteomes" id="UP000050509">
    <property type="component" value="Unassembled WGS sequence"/>
</dbReference>
<dbReference type="PANTHER" id="PTHR24567:SF74">
    <property type="entry name" value="HTH-TYPE TRANSCRIPTIONAL REGULATOR ARCR"/>
    <property type="match status" value="1"/>
</dbReference>
<reference evidence="2 3" key="1">
    <citation type="submission" date="2015-09" db="EMBL/GenBank/DDBJ databases">
        <title>Draft genome sequence of Kouleothrix aurantiaca JCM 19913.</title>
        <authorList>
            <person name="Hemp J."/>
        </authorList>
    </citation>
    <scope>NUCLEOTIDE SEQUENCE [LARGE SCALE GENOMIC DNA]</scope>
    <source>
        <strain evidence="2 3">COM-B</strain>
    </source>
</reference>
<dbReference type="InterPro" id="IPR014710">
    <property type="entry name" value="RmlC-like_jellyroll"/>
</dbReference>
<dbReference type="InterPro" id="IPR056556">
    <property type="entry name" value="NTE1_P-loop_dom"/>
</dbReference>
<dbReference type="InterPro" id="IPR000595">
    <property type="entry name" value="cNMP-bd_dom"/>
</dbReference>
<dbReference type="InterPro" id="IPR018490">
    <property type="entry name" value="cNMP-bd_dom_sf"/>
</dbReference>
<evidence type="ECO:0000259" key="1">
    <source>
        <dbReference type="PROSITE" id="PS50042"/>
    </source>
</evidence>
<keyword evidence="3" id="KW-1185">Reference proteome</keyword>
<protein>
    <recommendedName>
        <fullName evidence="1">Cyclic nucleotide-binding domain-containing protein</fullName>
    </recommendedName>
</protein>
<dbReference type="CDD" id="cd00038">
    <property type="entry name" value="CAP_ED"/>
    <property type="match status" value="1"/>
</dbReference>
<proteinExistence type="predicted"/>